<accession>A0A3S7X772</accession>
<dbReference type="VEuPathDB" id="TriTrypDB:LDHU3_33.4710"/>
<feature type="region of interest" description="Disordered" evidence="1">
    <location>
        <begin position="2027"/>
        <end position="2051"/>
    </location>
</feature>
<feature type="region of interest" description="Disordered" evidence="1">
    <location>
        <begin position="1001"/>
        <end position="1025"/>
    </location>
</feature>
<evidence type="ECO:0000256" key="1">
    <source>
        <dbReference type="SAM" id="MobiDB-lite"/>
    </source>
</evidence>
<feature type="region of interest" description="Disordered" evidence="1">
    <location>
        <begin position="831"/>
        <end position="853"/>
    </location>
</feature>
<feature type="region of interest" description="Disordered" evidence="1">
    <location>
        <begin position="1856"/>
        <end position="1880"/>
    </location>
</feature>
<feature type="domain" description="Flagellar attachment zone protein 1 conserved" evidence="2">
    <location>
        <begin position="2216"/>
        <end position="2300"/>
    </location>
</feature>
<dbReference type="Proteomes" id="UP000274082">
    <property type="component" value="Chromosome 33"/>
</dbReference>
<feature type="domain" description="Flagellar attachment zone protein 1 conserved" evidence="2">
    <location>
        <begin position="314"/>
        <end position="400"/>
    </location>
</feature>
<feature type="region of interest" description="Disordered" evidence="1">
    <location>
        <begin position="887"/>
        <end position="911"/>
    </location>
</feature>
<keyword evidence="3" id="KW-0966">Cell projection</keyword>
<feature type="region of interest" description="Disordered" evidence="1">
    <location>
        <begin position="1457"/>
        <end position="1482"/>
    </location>
</feature>
<evidence type="ECO:0000313" key="3">
    <source>
        <dbReference type="EMBL" id="AYU82310.1"/>
    </source>
</evidence>
<dbReference type="InterPro" id="IPR056614">
    <property type="entry name" value="FAZ1_cons"/>
</dbReference>
<feature type="compositionally biased region" description="Polar residues" evidence="1">
    <location>
        <begin position="2764"/>
        <end position="2778"/>
    </location>
</feature>
<keyword evidence="3" id="KW-0282">Flagellum</keyword>
<dbReference type="EMBL" id="CP029532">
    <property type="protein sequence ID" value="AYU82310.1"/>
    <property type="molecule type" value="Genomic_DNA"/>
</dbReference>
<dbReference type="OrthoDB" id="268004at2759"/>
<dbReference type="PANTHER" id="PTHR34374">
    <property type="entry name" value="LARGE RIBOSOMAL RNA SUBUNIT ACCUMULATION PROTEIN YCED HOMOLOG 1, CHLOROPLASTIC"/>
    <property type="match status" value="1"/>
</dbReference>
<feature type="domain" description="Flagellar attachment zone protein 1 conserved" evidence="2">
    <location>
        <begin position="2450"/>
        <end position="2540"/>
    </location>
</feature>
<feature type="region of interest" description="Disordered" evidence="1">
    <location>
        <begin position="1286"/>
        <end position="1310"/>
    </location>
</feature>
<feature type="region of interest" description="Disordered" evidence="1">
    <location>
        <begin position="1628"/>
        <end position="1652"/>
    </location>
</feature>
<feature type="region of interest" description="Disordered" evidence="1">
    <location>
        <begin position="1115"/>
        <end position="1139"/>
    </location>
</feature>
<feature type="region of interest" description="Disordered" evidence="1">
    <location>
        <begin position="2404"/>
        <end position="2423"/>
    </location>
</feature>
<feature type="region of interest" description="Disordered" evidence="1">
    <location>
        <begin position="1514"/>
        <end position="1538"/>
    </location>
</feature>
<feature type="region of interest" description="Disordered" evidence="1">
    <location>
        <begin position="1400"/>
        <end position="1424"/>
    </location>
</feature>
<organism evidence="3 4">
    <name type="scientific">Leishmania donovani</name>
    <dbReference type="NCBI Taxonomy" id="5661"/>
    <lineage>
        <taxon>Eukaryota</taxon>
        <taxon>Discoba</taxon>
        <taxon>Euglenozoa</taxon>
        <taxon>Kinetoplastea</taxon>
        <taxon>Metakinetoplastina</taxon>
        <taxon>Trypanosomatida</taxon>
        <taxon>Trypanosomatidae</taxon>
        <taxon>Leishmaniinae</taxon>
        <taxon>Leishmania</taxon>
    </lineage>
</organism>
<feature type="region of interest" description="Disordered" evidence="1">
    <location>
        <begin position="1"/>
        <end position="40"/>
    </location>
</feature>
<feature type="region of interest" description="Disordered" evidence="1">
    <location>
        <begin position="1571"/>
        <end position="1596"/>
    </location>
</feature>
<feature type="region of interest" description="Disordered" evidence="1">
    <location>
        <begin position="1913"/>
        <end position="1936"/>
    </location>
</feature>
<feature type="region of interest" description="Disordered" evidence="1">
    <location>
        <begin position="1059"/>
        <end position="1082"/>
    </location>
</feature>
<feature type="region of interest" description="Disordered" evidence="1">
    <location>
        <begin position="1229"/>
        <end position="1253"/>
    </location>
</feature>
<feature type="region of interest" description="Disordered" evidence="1">
    <location>
        <begin position="1685"/>
        <end position="1708"/>
    </location>
</feature>
<feature type="region of interest" description="Disordered" evidence="1">
    <location>
        <begin position="2084"/>
        <end position="2108"/>
    </location>
</feature>
<sequence length="2901" mass="309194">MTAFEEHAPALQRVGTPVEPHRGALEGASPVDARTATPPAALRASESFASLDPVEEAAVLRAQQEEEPPVEAMTAFEEHAPALQRVGTPVEPHRGALEGASPVDARTATPPAALRASESFASLDPVEEAAVLRAQQEEEPPVEAMTAFEEHAPALQRVGTPVEPHRGALEGASPVDARTATPPAALRASESFASLDPVEEAAVLRAQQEEEPPVEAMTAFEEHAPALQRVGTPVEPHRGALEGASPVDARTATPPAALRASESFASLDPVEEAAVLRAQQEEEPPVEAMTAFEEYAPALQRVGTPVEPQPRLAVTTHRVRLDGDLWARVVDEWPDLLKQEFTSDVCDATALPRTSMQRLVLTAGSLVADFQLSHGGLAKRELDKQLASSPFTRTWALYERVAETKETPPTRATPPAALRASESFASLDPVEEAAVLRAQQEEEPPVEAMTAFEEHAPALQRVGTPVEPHRGALEGASPVDARTATPPAALRASESFASLDPVEEAAVLRAQQEEEPPVEAMTAFEEHAPALQRVGTPVEPHRGALEGASPVDARTATPPAALRASESVASLDPVEEAAVLRAQQEEEPPVEAMTAFEEHAPALQRVGTPVEPHRGALEGASPVDARTATPPAALRASDSFASLDPVEEAAVLRAQQEDEAPAAERAAEPQEAPMAASTEVPPARELWQSVAEPEGYSRDDLGCAEPAALHALAEDEAPAAERAAEPQEAPMAASTEVPPARELWQSVAEPEGYSRDDLGCAEPAALHALAEDEAPAAERAAEPQEAPMAASTEVPPARELWQSVAEPEGYSRDDLGCAEPAALHALTEDEAPAAERAAEPQEAPMAASTEVPPARELWQSVAELEGYSRDDLGCAEPAALHALAEDEAPAAERAAEPQEAPMAASTEVPPARELWQSVAEPEGYSRDDLGCAEPAALHALAEDEAPAAERAAEPQEAPMAASTEVPPARELWQSVAEPEGYSRDDLGCAEPAALHALAEDEAPAAERAAEPQEAPMAASTEVPPARELWQSVAEPEGYSRDDLGCAEPAALHALTEDEAPAAERAAEPQEAPMAASTEVPPARELWQSVAEPEGYSRDDLGCAEPAALHALAEDEAPAAERAAEPQEAPMAASTEVPPARELWQSVAEPEGYSRDDLGCAEPAALHALAEDEAPAAERAAEPQEAPMAASTEVPPARKLWQSVAEPEGYSRDDLGCAEPAALHALAEDEAPAAERAAEPQEAPMAASTEVPPARELWQSVAEPEGYSRDDLGCAEPAALHALAEDEAPAAERAAEPQEAPMAASTEVPPARELWQSVAEPEGYSRDDLGCAEPAALHALAEDEAPAAERAAEPQEAPMAASTEVPPARKLWQSVAEPEGYSRDDLGCAEPAALHALAEDEAPAAERAAEPQEAPMAASTEVPPARELWQSVAEPEGYSRDDLGCAEPAALHALAEDEAPAAERAAEPQEAPMAASTEVPPARELWQPVAEPEGYSRDDLGCAEPAALHALAEDEAPAAERAAEPQEAPMAASTEVPPARELWQSVAEPEGYSRDDLGCAEPAALHALAEDEAPAAERAAEPQEAPMAASTEVPPARELWQPVAEPEGYSRDDLGCAEPAALHALAEDEAPAAERAAEPQEAPMAASTEVPPARELWQSVAEPEGYSRDDLGCAEPAALHALAEDEAPAAERAAEPQEAPMAASTEVPPARELWQSVAVPEGYSRDDLGCAEPAALHALAEDEAPAAERAAEPQEAPMAASTEVPPARKLWQSVAEPEGYSRDDLGCAEPAALHALAEDEAPAAERAAEPQEAPMAASTEVPPARELWQSVAEPEGYSRDDLGCAEPAALHALAEDEAPAAERAAEPQEAPMAASTEVPPARELWQSVAEPEGYSRDDLGCAEPAALHALAEDEAPAAERAAEPQEAPMAASTEVPPARELWQSVAVPEGYSRDDLGCAEPAALHALAEDEAPAAERAAEPQEAPMAASTEVPPARKLWQSVAEPEGYSRDDLGCAEPAALHALAEDEAPAAERAAEPQEAPMAASTEVPPARELWQSVAEPEGYSRDDLGCAEPAALHALAEDEAPAAERAAEPQEAPMAASTEVPPARELWQSVAEPEGYSRDDLGCAEPAALHALAEDEAPAAERAAEPQESRIIRMNEVREVAGREEDAKFTCLRTSFSPGCSCPGSSGLLESPSRSVVGMQVVDGKSLKPRVTQHKVKLQGRYWAKVISLPCVVEAFRQDVAHALDVRVADIQHVELVAGSLSGTFVVVHAFDLLTATEADDKLRAYHFPLTWEHYPKTPDTTTGHFFEAEALSTIRRTSRCINSASKSRLPPADMELSRPTPAALKPHPPLWAAQEVSQSTLSSGGRTCSATIRTPAVRESLPVGPAVHGAPPLIEKRTWASNLPSSKERHYAGDDGSESSMKFLQETALAPVAKAVRAPAVPETVSTKHRVGFVGNQWSTILKTQRDDFVAAFVKGTGEKLGYEPDSVTKVQCDESTGDTIVSFSVTHPSVLPRKQIDLVLRSAPYADVWKLYYKNTPPEEQETIHNDVTTFHRVGFVGSKWKEVRNRGMARFIEAFAAGTATALNVTPQAVRIADYAVADDIVVDFYVTHPGTDTEEVIDAKLEQFDYQRVWDLYGIPSEADEQQRVVPCVMKCSNASRRTSPSSTCRLRMPGTNSVSQADSVCPRCQRQFSSKQEFLQPDESSGWNPQPMHSHTSSISDAVRTALMEDSYSAIRKPSPTPPLPHLAHRYAPHQRSEGQTSQQPSAHQTRGISFIRGAQMTPRVPWHTSVNNSLIPHPPRQRSLSNTTRYRQRRVNLRELESELSRKQRQHKHQERQQQLDREMRRSLNCSKLSMSTGPTINVSRSFLPPIPPCYTKVRTGPQHMKTGMGSLLE</sequence>
<feature type="domain" description="Flagellar attachment zone protein 1 conserved" evidence="2">
    <location>
        <begin position="2555"/>
        <end position="2642"/>
    </location>
</feature>
<feature type="region of interest" description="Disordered" evidence="1">
    <location>
        <begin position="1742"/>
        <end position="1767"/>
    </location>
</feature>
<dbReference type="PANTHER" id="PTHR34374:SF1">
    <property type="entry name" value="LARGE RIBOSOMAL RNA SUBUNIT ACCUMULATION PROTEIN YCED HOMOLOG 1, CHLOROPLASTIC"/>
    <property type="match status" value="1"/>
</dbReference>
<feature type="region of interest" description="Disordered" evidence="1">
    <location>
        <begin position="1970"/>
        <end position="1995"/>
    </location>
</feature>
<protein>
    <submittedName>
        <fullName evidence="3">Flagellar Member 8</fullName>
    </submittedName>
</protein>
<reference evidence="3 4" key="1">
    <citation type="journal article" date="2018" name="Sci. Rep.">
        <title>A complete Leishmania donovani reference genome identifies novel genetic variations associated with virulence.</title>
        <authorList>
            <person name="Lypaczewski P."/>
            <person name="Hoshizaki J."/>
            <person name="Zhang W.-W."/>
            <person name="McCall L.-I."/>
            <person name="Torcivia-Rodriguez J."/>
            <person name="Simonyan V."/>
            <person name="Kaur A."/>
            <person name="Dewar K."/>
            <person name="Matlashewski G."/>
        </authorList>
    </citation>
    <scope>NUCLEOTIDE SEQUENCE [LARGE SCALE GENOMIC DNA]</scope>
    <source>
        <strain evidence="3 4">LdCL</strain>
    </source>
</reference>
<feature type="region of interest" description="Disordered" evidence="1">
    <location>
        <begin position="1172"/>
        <end position="1197"/>
    </location>
</feature>
<feature type="region of interest" description="Disordered" evidence="1">
    <location>
        <begin position="1343"/>
        <end position="1368"/>
    </location>
</feature>
<feature type="region of interest" description="Disordered" evidence="1">
    <location>
        <begin position="773"/>
        <end position="797"/>
    </location>
</feature>
<feature type="region of interest" description="Disordered" evidence="1">
    <location>
        <begin position="2330"/>
        <end position="2353"/>
    </location>
</feature>
<dbReference type="VEuPathDB" id="TriTrypDB:LdCL_330039900"/>
<feature type="region of interest" description="Disordered" evidence="1">
    <location>
        <begin position="2664"/>
        <end position="2687"/>
    </location>
</feature>
<dbReference type="Pfam" id="PF23398">
    <property type="entry name" value="FAZ1_cons"/>
    <property type="match status" value="4"/>
</dbReference>
<evidence type="ECO:0000313" key="4">
    <source>
        <dbReference type="Proteomes" id="UP000274082"/>
    </source>
</evidence>
<feature type="region of interest" description="Disordered" evidence="1">
    <location>
        <begin position="716"/>
        <end position="740"/>
    </location>
</feature>
<evidence type="ECO:0000259" key="2">
    <source>
        <dbReference type="Pfam" id="PF23398"/>
    </source>
</evidence>
<keyword evidence="3" id="KW-0969">Cilium</keyword>
<feature type="region of interest" description="Disordered" evidence="1">
    <location>
        <begin position="2701"/>
        <end position="2724"/>
    </location>
</feature>
<proteinExistence type="predicted"/>
<feature type="region of interest" description="Disordered" evidence="1">
    <location>
        <begin position="944"/>
        <end position="968"/>
    </location>
</feature>
<keyword evidence="4" id="KW-1185">Reference proteome</keyword>
<feature type="region of interest" description="Disordered" evidence="1">
    <location>
        <begin position="2740"/>
        <end position="2817"/>
    </location>
</feature>
<feature type="region of interest" description="Disordered" evidence="1">
    <location>
        <begin position="655"/>
        <end position="683"/>
    </location>
</feature>
<gene>
    <name evidence="3" type="ORF">LdCL_330039900</name>
</gene>
<feature type="region of interest" description="Disordered" evidence="1">
    <location>
        <begin position="1799"/>
        <end position="1823"/>
    </location>
</feature>
<name>A0A3S7X772_LEIDO</name>
<feature type="region of interest" description="Disordered" evidence="1">
    <location>
        <begin position="2829"/>
        <end position="2850"/>
    </location>
</feature>